<dbReference type="AlphaFoldDB" id="A0A2G9P227"/>
<organism evidence="1 2">
    <name type="scientific">Aquarana catesbeiana</name>
    <name type="common">American bullfrog</name>
    <name type="synonym">Rana catesbeiana</name>
    <dbReference type="NCBI Taxonomy" id="8400"/>
    <lineage>
        <taxon>Eukaryota</taxon>
        <taxon>Metazoa</taxon>
        <taxon>Chordata</taxon>
        <taxon>Craniata</taxon>
        <taxon>Vertebrata</taxon>
        <taxon>Euteleostomi</taxon>
        <taxon>Amphibia</taxon>
        <taxon>Batrachia</taxon>
        <taxon>Anura</taxon>
        <taxon>Neobatrachia</taxon>
        <taxon>Ranoidea</taxon>
        <taxon>Ranidae</taxon>
        <taxon>Aquarana</taxon>
    </lineage>
</organism>
<dbReference type="Proteomes" id="UP000228934">
    <property type="component" value="Unassembled WGS sequence"/>
</dbReference>
<name>A0A2G9P227_AQUCT</name>
<proteinExistence type="predicted"/>
<evidence type="ECO:0000313" key="2">
    <source>
        <dbReference type="Proteomes" id="UP000228934"/>
    </source>
</evidence>
<keyword evidence="2" id="KW-1185">Reference proteome</keyword>
<reference evidence="2" key="1">
    <citation type="journal article" date="2017" name="Nat. Commun.">
        <title>The North American bullfrog draft genome provides insight into hormonal regulation of long noncoding RNA.</title>
        <authorList>
            <person name="Hammond S.A."/>
            <person name="Warren R.L."/>
            <person name="Vandervalk B.P."/>
            <person name="Kucuk E."/>
            <person name="Khan H."/>
            <person name="Gibb E.A."/>
            <person name="Pandoh P."/>
            <person name="Kirk H."/>
            <person name="Zhao Y."/>
            <person name="Jones M."/>
            <person name="Mungall A.J."/>
            <person name="Coope R."/>
            <person name="Pleasance S."/>
            <person name="Moore R.A."/>
            <person name="Holt R.A."/>
            <person name="Round J.M."/>
            <person name="Ohora S."/>
            <person name="Walle B.V."/>
            <person name="Veldhoen N."/>
            <person name="Helbing C.C."/>
            <person name="Birol I."/>
        </authorList>
    </citation>
    <scope>NUCLEOTIDE SEQUENCE [LARGE SCALE GENOMIC DNA]</scope>
</reference>
<gene>
    <name evidence="1" type="ORF">AB205_0123470</name>
</gene>
<accession>A0A2G9P227</accession>
<evidence type="ECO:0000313" key="1">
    <source>
        <dbReference type="EMBL" id="PIN97386.1"/>
    </source>
</evidence>
<dbReference type="EMBL" id="KV923139">
    <property type="protein sequence ID" value="PIN97386.1"/>
    <property type="molecule type" value="Genomic_DNA"/>
</dbReference>
<sequence>MSIPVGKNTNSFYYHFNHMPTSAQRYTLAQWCGWANGHTGTSPLNRGIVGSPDAYSVPAGLAGSMSGSLGSCRRTGRCL</sequence>
<protein>
    <submittedName>
        <fullName evidence="1">Uncharacterized protein</fullName>
    </submittedName>
</protein>